<dbReference type="SUPFAM" id="SSF52540">
    <property type="entry name" value="P-loop containing nucleoside triphosphate hydrolases"/>
    <property type="match status" value="1"/>
</dbReference>
<accession>A0A6T9Y6K9</accession>
<dbReference type="Pfam" id="PF13175">
    <property type="entry name" value="AAA_15"/>
    <property type="match status" value="1"/>
</dbReference>
<dbReference type="PANTHER" id="PTHR32182">
    <property type="entry name" value="DNA REPLICATION AND REPAIR PROTEIN RECF"/>
    <property type="match status" value="1"/>
</dbReference>
<dbReference type="GO" id="GO:0006302">
    <property type="term" value="P:double-strand break repair"/>
    <property type="evidence" value="ECO:0007669"/>
    <property type="project" value="TreeGrafter"/>
</dbReference>
<feature type="domain" description="Endonuclease GajA/Old nuclease/RecF-like AAA" evidence="1">
    <location>
        <begin position="4"/>
        <end position="61"/>
    </location>
</feature>
<keyword evidence="2" id="KW-0378">Hydrolase</keyword>
<dbReference type="Gene3D" id="3.40.50.300">
    <property type="entry name" value="P-loop containing nucleotide triphosphate hydrolases"/>
    <property type="match status" value="1"/>
</dbReference>
<evidence type="ECO:0000313" key="2">
    <source>
        <dbReference type="EMBL" id="CAB9495351.1"/>
    </source>
</evidence>
<sequence>MPHITKLKLTNFKRFPSISLEFNESINTIIGDNEAGKSSILQAIELVAGGSRGKVETIGFESLINKQCVEDFNAGERNYANLPHVLAELFLSDSPKPELRGKHNTENVDCAGLYMVIEPNEELTREINDALAELV</sequence>
<dbReference type="GO" id="GO:0004519">
    <property type="term" value="F:endonuclease activity"/>
    <property type="evidence" value="ECO:0007669"/>
    <property type="project" value="UniProtKB-KW"/>
</dbReference>
<keyword evidence="2" id="KW-0255">Endonuclease</keyword>
<reference evidence="2 3" key="1">
    <citation type="submission" date="2020-06" db="EMBL/GenBank/DDBJ databases">
        <authorList>
            <person name="Duchaud E."/>
        </authorList>
    </citation>
    <scope>NUCLEOTIDE SEQUENCE [LARGE SCALE GENOMIC DNA]</scope>
    <source>
        <strain evidence="2">Alteromonas fortis</strain>
    </source>
</reference>
<gene>
    <name evidence="2" type="ORF">ALFOR1_50033</name>
</gene>
<evidence type="ECO:0000259" key="1">
    <source>
        <dbReference type="Pfam" id="PF13175"/>
    </source>
</evidence>
<organism evidence="2 3">
    <name type="scientific">Alteromonas macleodii</name>
    <name type="common">Pseudoalteromonas macleodii</name>
    <dbReference type="NCBI Taxonomy" id="28108"/>
    <lineage>
        <taxon>Bacteria</taxon>
        <taxon>Pseudomonadati</taxon>
        <taxon>Pseudomonadota</taxon>
        <taxon>Gammaproteobacteria</taxon>
        <taxon>Alteromonadales</taxon>
        <taxon>Alteromonadaceae</taxon>
        <taxon>Alteromonas/Salinimonas group</taxon>
        <taxon>Alteromonas</taxon>
    </lineage>
</organism>
<dbReference type="AlphaFoldDB" id="A0A6T9Y6K9"/>
<protein>
    <submittedName>
        <fullName evidence="2">Atp-dependent endonuclease of the old family</fullName>
    </submittedName>
</protein>
<dbReference type="GO" id="GO:0000731">
    <property type="term" value="P:DNA synthesis involved in DNA repair"/>
    <property type="evidence" value="ECO:0007669"/>
    <property type="project" value="TreeGrafter"/>
</dbReference>
<dbReference type="RefSeq" id="WP_179984574.1">
    <property type="nucleotide sequence ID" value="NZ_LR812090.1"/>
</dbReference>
<dbReference type="Proteomes" id="UP000509458">
    <property type="component" value="Chromosome"/>
</dbReference>
<evidence type="ECO:0000313" key="3">
    <source>
        <dbReference type="Proteomes" id="UP000509458"/>
    </source>
</evidence>
<dbReference type="InterPro" id="IPR041685">
    <property type="entry name" value="AAA_GajA/Old/RecF-like"/>
</dbReference>
<name>A0A6T9Y6K9_ALTMA</name>
<dbReference type="EMBL" id="LR812090">
    <property type="protein sequence ID" value="CAB9495351.1"/>
    <property type="molecule type" value="Genomic_DNA"/>
</dbReference>
<dbReference type="InterPro" id="IPR027417">
    <property type="entry name" value="P-loop_NTPase"/>
</dbReference>
<proteinExistence type="predicted"/>
<dbReference type="PANTHER" id="PTHR32182:SF25">
    <property type="entry name" value="SLR1056 PROTEIN"/>
    <property type="match status" value="1"/>
</dbReference>
<keyword evidence="2" id="KW-0540">Nuclease</keyword>